<evidence type="ECO:0000313" key="12">
    <source>
        <dbReference type="EMBL" id="KAI7730083.1"/>
    </source>
</evidence>
<keyword evidence="5" id="KW-0813">Transport</keyword>
<dbReference type="PANTHER" id="PTHR45743:SF21">
    <property type="entry name" value="POTASSIUM CHANNEL AKT2_3"/>
    <property type="match status" value="1"/>
</dbReference>
<evidence type="ECO:0000256" key="4">
    <source>
        <dbReference type="ARBA" id="ARBA00022826"/>
    </source>
</evidence>
<dbReference type="GO" id="GO:0005249">
    <property type="term" value="F:voltage-gated potassium channel activity"/>
    <property type="evidence" value="ECO:0007669"/>
    <property type="project" value="InterPro"/>
</dbReference>
<proteinExistence type="predicted"/>
<keyword evidence="4" id="KW-0631">Potassium channel</keyword>
<feature type="domain" description="Ion transport" evidence="11">
    <location>
        <begin position="1"/>
        <end position="121"/>
    </location>
</feature>
<dbReference type="SUPFAM" id="SSF81324">
    <property type="entry name" value="Voltage-gated potassium channels"/>
    <property type="match status" value="1"/>
</dbReference>
<comment type="subcellular location">
    <subcellularLocation>
        <location evidence="1">Membrane</location>
        <topology evidence="1">Multi-pass membrane protein</topology>
    </subcellularLocation>
</comment>
<evidence type="ECO:0000313" key="13">
    <source>
        <dbReference type="Proteomes" id="UP001206925"/>
    </source>
</evidence>
<keyword evidence="2" id="KW-0633">Potassium transport</keyword>
<dbReference type="PANTHER" id="PTHR45743">
    <property type="entry name" value="POTASSIUM CHANNEL AKT1"/>
    <property type="match status" value="1"/>
</dbReference>
<evidence type="ECO:0000256" key="8">
    <source>
        <dbReference type="ARBA" id="ARBA00023136"/>
    </source>
</evidence>
<dbReference type="InterPro" id="IPR045319">
    <property type="entry name" value="KAT/AKT"/>
</dbReference>
<dbReference type="Pfam" id="PF00520">
    <property type="entry name" value="Ion_trans"/>
    <property type="match status" value="1"/>
</dbReference>
<dbReference type="InterPro" id="IPR005821">
    <property type="entry name" value="Ion_trans_dom"/>
</dbReference>
<accession>A0AAD5BUT0</accession>
<protein>
    <recommendedName>
        <fullName evidence="11">Ion transport domain-containing protein</fullName>
    </recommendedName>
</protein>
<name>A0AAD5BUT0_AMBAR</name>
<dbReference type="GO" id="GO:0034702">
    <property type="term" value="C:monoatomic ion channel complex"/>
    <property type="evidence" value="ECO:0007669"/>
    <property type="project" value="UniProtKB-KW"/>
</dbReference>
<feature type="transmembrane region" description="Helical" evidence="10">
    <location>
        <begin position="29"/>
        <end position="53"/>
    </location>
</feature>
<evidence type="ECO:0000256" key="10">
    <source>
        <dbReference type="SAM" id="Phobius"/>
    </source>
</evidence>
<comment type="caution">
    <text evidence="12">The sequence shown here is derived from an EMBL/GenBank/DDBJ whole genome shotgun (WGS) entry which is preliminary data.</text>
</comment>
<evidence type="ECO:0000256" key="7">
    <source>
        <dbReference type="ARBA" id="ARBA00022989"/>
    </source>
</evidence>
<dbReference type="AlphaFoldDB" id="A0AAD5BUT0"/>
<feature type="transmembrane region" description="Helical" evidence="10">
    <location>
        <begin position="88"/>
        <end position="112"/>
    </location>
</feature>
<gene>
    <name evidence="12" type="ORF">M8C21_022051</name>
</gene>
<keyword evidence="13" id="KW-1185">Reference proteome</keyword>
<keyword evidence="6" id="KW-0630">Potassium</keyword>
<reference evidence="12" key="1">
    <citation type="submission" date="2022-06" db="EMBL/GenBank/DDBJ databases">
        <title>Uncovering the hologenomic basis of an extraordinary plant invasion.</title>
        <authorList>
            <person name="Bieker V.C."/>
            <person name="Martin M.D."/>
            <person name="Gilbert T."/>
            <person name="Hodgins K."/>
            <person name="Battlay P."/>
            <person name="Petersen B."/>
            <person name="Wilson J."/>
        </authorList>
    </citation>
    <scope>NUCLEOTIDE SEQUENCE</scope>
    <source>
        <strain evidence="12">AA19_3_7</strain>
        <tissue evidence="12">Leaf</tissue>
    </source>
</reference>
<evidence type="ECO:0000256" key="2">
    <source>
        <dbReference type="ARBA" id="ARBA00022538"/>
    </source>
</evidence>
<dbReference type="EMBL" id="JAMZMK010010844">
    <property type="protein sequence ID" value="KAI7730083.1"/>
    <property type="molecule type" value="Genomic_DNA"/>
</dbReference>
<keyword evidence="7 10" id="KW-1133">Transmembrane helix</keyword>
<evidence type="ECO:0000256" key="3">
    <source>
        <dbReference type="ARBA" id="ARBA00022692"/>
    </source>
</evidence>
<keyword evidence="9" id="KW-0407">Ion channel</keyword>
<evidence type="ECO:0000256" key="6">
    <source>
        <dbReference type="ARBA" id="ARBA00022958"/>
    </source>
</evidence>
<keyword evidence="8 10" id="KW-0472">Membrane</keyword>
<feature type="non-terminal residue" evidence="12">
    <location>
        <position position="1"/>
    </location>
</feature>
<dbReference type="Gene3D" id="1.10.287.70">
    <property type="match status" value="1"/>
</dbReference>
<keyword evidence="5" id="KW-0851">Voltage-gated channel</keyword>
<organism evidence="12 13">
    <name type="scientific">Ambrosia artemisiifolia</name>
    <name type="common">Common ragweed</name>
    <dbReference type="NCBI Taxonomy" id="4212"/>
    <lineage>
        <taxon>Eukaryota</taxon>
        <taxon>Viridiplantae</taxon>
        <taxon>Streptophyta</taxon>
        <taxon>Embryophyta</taxon>
        <taxon>Tracheophyta</taxon>
        <taxon>Spermatophyta</taxon>
        <taxon>Magnoliopsida</taxon>
        <taxon>eudicotyledons</taxon>
        <taxon>Gunneridae</taxon>
        <taxon>Pentapetalae</taxon>
        <taxon>asterids</taxon>
        <taxon>campanulids</taxon>
        <taxon>Asterales</taxon>
        <taxon>Asteraceae</taxon>
        <taxon>Asteroideae</taxon>
        <taxon>Heliantheae alliance</taxon>
        <taxon>Heliantheae</taxon>
        <taxon>Ambrosia</taxon>
    </lineage>
</organism>
<keyword evidence="5" id="KW-0406">Ion transport</keyword>
<evidence type="ECO:0000256" key="9">
    <source>
        <dbReference type="ARBA" id="ARBA00023303"/>
    </source>
</evidence>
<evidence type="ECO:0000256" key="5">
    <source>
        <dbReference type="ARBA" id="ARBA00022882"/>
    </source>
</evidence>
<keyword evidence="3 10" id="KW-0812">Transmembrane</keyword>
<evidence type="ECO:0000259" key="11">
    <source>
        <dbReference type="Pfam" id="PF00520"/>
    </source>
</evidence>
<dbReference type="Proteomes" id="UP001206925">
    <property type="component" value="Unassembled WGS sequence"/>
</dbReference>
<sequence>MVVMVVYSAWTYPFEVAFLKTSTQSHTQLYIADSIVDLFFVVDIVLTFFVAYFDSTTHLLVRDHKSIATRYLSTWFVMDFASTLPFELISYLFTGKHGMGLSYTVIGLLRFWRLRRVKKFFT</sequence>
<evidence type="ECO:0000256" key="1">
    <source>
        <dbReference type="ARBA" id="ARBA00004141"/>
    </source>
</evidence>